<dbReference type="EMBL" id="CAJVPP010001048">
    <property type="protein sequence ID" value="CAG8530893.1"/>
    <property type="molecule type" value="Genomic_DNA"/>
</dbReference>
<dbReference type="AlphaFoldDB" id="A0A9N9AFQ8"/>
<protein>
    <submittedName>
        <fullName evidence="1">8291_t:CDS:1</fullName>
    </submittedName>
</protein>
<evidence type="ECO:0000313" key="2">
    <source>
        <dbReference type="Proteomes" id="UP000789375"/>
    </source>
</evidence>
<accession>A0A9N9AFQ8</accession>
<proteinExistence type="predicted"/>
<organism evidence="1 2">
    <name type="scientific">Funneliformis mosseae</name>
    <name type="common">Endomycorrhizal fungus</name>
    <name type="synonym">Glomus mosseae</name>
    <dbReference type="NCBI Taxonomy" id="27381"/>
    <lineage>
        <taxon>Eukaryota</taxon>
        <taxon>Fungi</taxon>
        <taxon>Fungi incertae sedis</taxon>
        <taxon>Mucoromycota</taxon>
        <taxon>Glomeromycotina</taxon>
        <taxon>Glomeromycetes</taxon>
        <taxon>Glomerales</taxon>
        <taxon>Glomeraceae</taxon>
        <taxon>Funneliformis</taxon>
    </lineage>
</organism>
<evidence type="ECO:0000313" key="1">
    <source>
        <dbReference type="EMBL" id="CAG8530893.1"/>
    </source>
</evidence>
<reference evidence="1" key="1">
    <citation type="submission" date="2021-06" db="EMBL/GenBank/DDBJ databases">
        <authorList>
            <person name="Kallberg Y."/>
            <person name="Tangrot J."/>
            <person name="Rosling A."/>
        </authorList>
    </citation>
    <scope>NUCLEOTIDE SEQUENCE</scope>
    <source>
        <strain evidence="1">87-6 pot B 2015</strain>
    </source>
</reference>
<keyword evidence="2" id="KW-1185">Reference proteome</keyword>
<dbReference type="Proteomes" id="UP000789375">
    <property type="component" value="Unassembled WGS sequence"/>
</dbReference>
<comment type="caution">
    <text evidence="1">The sequence shown here is derived from an EMBL/GenBank/DDBJ whole genome shotgun (WGS) entry which is preliminary data.</text>
</comment>
<sequence length="95" mass="11152">MTGGHVVGLRMTTSDRRTREYFTHYLQEIDETARPARIEKFKFLRVLLEKFKSVDDVRNIITLEQVDVKFNHVAQIELESSKGLGVFMGYVRLIY</sequence>
<gene>
    <name evidence="1" type="ORF">FMOSSE_LOCUS5504</name>
</gene>
<name>A0A9N9AFQ8_FUNMO</name>